<dbReference type="GeneID" id="36346886"/>
<keyword evidence="2" id="KW-1185">Reference proteome</keyword>
<sequence>MRVKKDSALNPLICNTHSIDIQMVNGKGTNTFTSNNLISFALSCNIPAGHFLELCFIFTGTGKANHLRMNL</sequence>
<dbReference type="AlphaFoldDB" id="W6TYY0"/>
<comment type="caution">
    <text evidence="1">The sequence shown here is derived from an EMBL/GenBank/DDBJ whole genome shotgun (WGS) entry which is preliminary data.</text>
</comment>
<dbReference type="EMBL" id="APAU02000447">
    <property type="protein sequence ID" value="EUB53970.1"/>
    <property type="molecule type" value="Genomic_DNA"/>
</dbReference>
<dbReference type="RefSeq" id="XP_024345166.1">
    <property type="nucleotide sequence ID" value="XM_024500420.1"/>
</dbReference>
<gene>
    <name evidence="1" type="ORF">EGR_11173</name>
</gene>
<dbReference type="KEGG" id="egl:EGR_11173"/>
<evidence type="ECO:0000313" key="2">
    <source>
        <dbReference type="Proteomes" id="UP000019149"/>
    </source>
</evidence>
<evidence type="ECO:0000313" key="1">
    <source>
        <dbReference type="EMBL" id="EUB53970.1"/>
    </source>
</evidence>
<dbReference type="CTD" id="36346886"/>
<organism evidence="1 2">
    <name type="scientific">Echinococcus granulosus</name>
    <name type="common">Hydatid tapeworm</name>
    <dbReference type="NCBI Taxonomy" id="6210"/>
    <lineage>
        <taxon>Eukaryota</taxon>
        <taxon>Metazoa</taxon>
        <taxon>Spiralia</taxon>
        <taxon>Lophotrochozoa</taxon>
        <taxon>Platyhelminthes</taxon>
        <taxon>Cestoda</taxon>
        <taxon>Eucestoda</taxon>
        <taxon>Cyclophyllidea</taxon>
        <taxon>Taeniidae</taxon>
        <taxon>Echinococcus</taxon>
        <taxon>Echinococcus granulosus group</taxon>
    </lineage>
</organism>
<accession>W6TYY0</accession>
<proteinExistence type="predicted"/>
<name>W6TYY0_ECHGR</name>
<protein>
    <submittedName>
        <fullName evidence="1">Uncharacterized protein</fullName>
    </submittedName>
</protein>
<reference evidence="1 2" key="1">
    <citation type="journal article" date="2013" name="Nat. Genet.">
        <title>The genome of the hydatid tapeworm Echinococcus granulosus.</title>
        <authorList>
            <person name="Zheng H."/>
            <person name="Zhang W."/>
            <person name="Zhang L."/>
            <person name="Zhang Z."/>
            <person name="Li J."/>
            <person name="Lu G."/>
            <person name="Zhu Y."/>
            <person name="Wang Y."/>
            <person name="Huang Y."/>
            <person name="Liu J."/>
            <person name="Kang H."/>
            <person name="Chen J."/>
            <person name="Wang L."/>
            <person name="Chen A."/>
            <person name="Yu S."/>
            <person name="Gao Z."/>
            <person name="Jin L."/>
            <person name="Gu W."/>
            <person name="Wang Z."/>
            <person name="Zhao L."/>
            <person name="Shi B."/>
            <person name="Wen H."/>
            <person name="Lin R."/>
            <person name="Jones M.K."/>
            <person name="Brejova B."/>
            <person name="Vinar T."/>
            <person name="Zhao G."/>
            <person name="McManus D.P."/>
            <person name="Chen Z."/>
            <person name="Zhou Y."/>
            <person name="Wang S."/>
        </authorList>
    </citation>
    <scope>NUCLEOTIDE SEQUENCE [LARGE SCALE GENOMIC DNA]</scope>
</reference>
<dbReference type="Proteomes" id="UP000019149">
    <property type="component" value="Unassembled WGS sequence"/>
</dbReference>